<dbReference type="RefSeq" id="WP_055064820.1">
    <property type="nucleotide sequence ID" value="NZ_CP035686.1"/>
</dbReference>
<dbReference type="EMBL" id="LBGP01000015">
    <property type="protein sequence ID" value="KQB00613.1"/>
    <property type="molecule type" value="Genomic_DNA"/>
</dbReference>
<evidence type="ECO:0000313" key="12">
    <source>
        <dbReference type="Proteomes" id="UP000027331"/>
    </source>
</evidence>
<keyword evidence="12" id="KW-1185">Reference proteome</keyword>
<evidence type="ECO:0000313" key="11">
    <source>
        <dbReference type="EMBL" id="KQB00613.1"/>
    </source>
</evidence>
<comment type="subcellular location">
    <subcellularLocation>
        <location evidence="1">Cell membrane</location>
        <topology evidence="1">Single-pass type II membrane protein</topology>
    </subcellularLocation>
</comment>
<name>A0A067BEX4_VIBMT</name>
<dbReference type="Pfam" id="PF09976">
    <property type="entry name" value="TPR_21"/>
    <property type="match status" value="1"/>
</dbReference>
<evidence type="ECO:0000256" key="4">
    <source>
        <dbReference type="ARBA" id="ARBA00022989"/>
    </source>
</evidence>
<dbReference type="OrthoDB" id="9789675at2"/>
<comment type="caution">
    <text evidence="11">The sequence shown here is derived from an EMBL/GenBank/DDBJ whole genome shotgun (WGS) entry which is preliminary data.</text>
</comment>
<dbReference type="InterPro" id="IPR018704">
    <property type="entry name" value="SecYEG/CpoB_TPR"/>
</dbReference>
<dbReference type="InterPro" id="IPR026039">
    <property type="entry name" value="YfgM"/>
</dbReference>
<evidence type="ECO:0000256" key="2">
    <source>
        <dbReference type="ARBA" id="ARBA00022475"/>
    </source>
</evidence>
<dbReference type="GO" id="GO:0005886">
    <property type="term" value="C:plasma membrane"/>
    <property type="evidence" value="ECO:0007669"/>
    <property type="project" value="UniProtKB-SubCell"/>
</dbReference>
<keyword evidence="6" id="KW-0143">Chaperone</keyword>
<dbReference type="Gene3D" id="1.25.40.10">
    <property type="entry name" value="Tetratricopeptide repeat domain"/>
    <property type="match status" value="1"/>
</dbReference>
<dbReference type="AlphaFoldDB" id="A0A067BEX4"/>
<keyword evidence="5" id="KW-0472">Membrane</keyword>
<evidence type="ECO:0000256" key="3">
    <source>
        <dbReference type="ARBA" id="ARBA00022692"/>
    </source>
</evidence>
<keyword evidence="4" id="KW-1133">Transmembrane helix</keyword>
<organism evidence="11 13">
    <name type="scientific">Vibrio metoecus</name>
    <dbReference type="NCBI Taxonomy" id="1481663"/>
    <lineage>
        <taxon>Bacteria</taxon>
        <taxon>Pseudomonadati</taxon>
        <taxon>Pseudomonadota</taxon>
        <taxon>Gammaproteobacteria</taxon>
        <taxon>Vibrionales</taxon>
        <taxon>Vibrionaceae</taxon>
        <taxon>Vibrio</taxon>
    </lineage>
</organism>
<protein>
    <recommendedName>
        <fullName evidence="8">Ancillary SecYEG translocon subunit</fullName>
    </recommendedName>
</protein>
<evidence type="ECO:0000256" key="6">
    <source>
        <dbReference type="ARBA" id="ARBA00023186"/>
    </source>
</evidence>
<dbReference type="Proteomes" id="UP000050491">
    <property type="component" value="Unassembled WGS sequence"/>
</dbReference>
<reference evidence="10 12" key="1">
    <citation type="submission" date="2014-04" db="EMBL/GenBank/DDBJ databases">
        <title>Vibrio metecus sp. nov., a close relative of Vibrio cholerae isolated from coastal brackish ponds and clinical specimens.</title>
        <authorList>
            <person name="Kirchberger P.C."/>
            <person name="Turnsek M."/>
            <person name="Hunt D.E."/>
            <person name="Haley B.J."/>
            <person name="Colwell R."/>
            <person name="Polz M.F."/>
            <person name="Tarr C.L."/>
            <person name="Boucher Y."/>
        </authorList>
    </citation>
    <scope>NUCLEOTIDE SEQUENCE [LARGE SCALE GENOMIC DNA]</scope>
    <source>
        <strain evidence="10">OP3H</strain>
        <strain evidence="12">PPCK-2014</strain>
    </source>
</reference>
<dbReference type="PANTHER" id="PTHR38035:SF1">
    <property type="entry name" value="ANCILLARY SECYEG TRANSLOCON SUBUNIT"/>
    <property type="match status" value="1"/>
</dbReference>
<dbReference type="InterPro" id="IPR011990">
    <property type="entry name" value="TPR-like_helical_dom_sf"/>
</dbReference>
<dbReference type="Proteomes" id="UP000027331">
    <property type="component" value="Unassembled WGS sequence"/>
</dbReference>
<reference evidence="11 13" key="2">
    <citation type="journal article" date="2015" name="Genome Biol. Evol.">
        <title>The Dynamics of Genetic Interactions between Vibrio metoecus and Vibrio cholerae, Two Close Relatives Co-Occurring in the Environment.</title>
        <authorList>
            <person name="Orata F.D."/>
            <person name="Kirchberger P.C."/>
            <person name="Meheust R."/>
            <person name="Barlow E.J."/>
            <person name="Tarr C.L."/>
            <person name="Boucher Y."/>
        </authorList>
    </citation>
    <scope>NUCLEOTIDE SEQUENCE [LARGE SCALE GENOMIC DNA]</scope>
    <source>
        <strain evidence="11 13">YB5B04</strain>
    </source>
</reference>
<feature type="domain" description="Ancillary SecYEG translocon subunit/Cell division coordinator CpoB TPR" evidence="9">
    <location>
        <begin position="15"/>
        <end position="204"/>
    </location>
</feature>
<evidence type="ECO:0000259" key="9">
    <source>
        <dbReference type="Pfam" id="PF09976"/>
    </source>
</evidence>
<evidence type="ECO:0000313" key="10">
    <source>
        <dbReference type="EMBL" id="KDO13352.1"/>
    </source>
</evidence>
<keyword evidence="3" id="KW-0812">Transmembrane</keyword>
<evidence type="ECO:0000256" key="7">
    <source>
        <dbReference type="ARBA" id="ARBA00024197"/>
    </source>
</evidence>
<dbReference type="SUPFAM" id="SSF48452">
    <property type="entry name" value="TPR-like"/>
    <property type="match status" value="1"/>
</dbReference>
<evidence type="ECO:0000313" key="13">
    <source>
        <dbReference type="Proteomes" id="UP000050491"/>
    </source>
</evidence>
<evidence type="ECO:0000256" key="5">
    <source>
        <dbReference type="ARBA" id="ARBA00023136"/>
    </source>
</evidence>
<evidence type="ECO:0000256" key="8">
    <source>
        <dbReference type="ARBA" id="ARBA00024235"/>
    </source>
</evidence>
<dbReference type="GO" id="GO:0044877">
    <property type="term" value="F:protein-containing complex binding"/>
    <property type="evidence" value="ECO:0007669"/>
    <property type="project" value="InterPro"/>
</dbReference>
<comment type="similarity">
    <text evidence="7">Belongs to the YfgM family.</text>
</comment>
<accession>A0A067BEX4</accession>
<evidence type="ECO:0000256" key="1">
    <source>
        <dbReference type="ARBA" id="ARBA00004401"/>
    </source>
</evidence>
<sequence>MELYDTEEQQVEAIKDWWKENGKAVIFGAVIGLGGLFGWRYYQDTVVAAQEAASHNYSQAMDALVAKGAEAESSIQTFIDANKETEYAVLAAMQLAKAQVDAGQLDEALAQLEWAKGATQDPALKPLLTFRVARLQAEQSQFDDALTQLSNIQEKSWAGRVAELRGDILMRKGDSAGAYAAYTEAQQADDASQTLQMKLDDLAK</sequence>
<dbReference type="PATRIC" id="fig|1481663.12.peg.976"/>
<dbReference type="PANTHER" id="PTHR38035">
    <property type="entry name" value="UPF0070 PROTEIN YFGM"/>
    <property type="match status" value="1"/>
</dbReference>
<dbReference type="PIRSF" id="PIRSF006170">
    <property type="entry name" value="YfgM"/>
    <property type="match status" value="1"/>
</dbReference>
<dbReference type="EMBL" id="JJMN01000068">
    <property type="protein sequence ID" value="KDO13352.1"/>
    <property type="molecule type" value="Genomic_DNA"/>
</dbReference>
<keyword evidence="2" id="KW-1003">Cell membrane</keyword>
<gene>
    <name evidence="10" type="ORF">DP83_17730</name>
    <name evidence="11" type="ORF">XV92_11000</name>
</gene>
<proteinExistence type="inferred from homology"/>